<evidence type="ECO:0000256" key="12">
    <source>
        <dbReference type="PIRNR" id="PIRNR038995"/>
    </source>
</evidence>
<feature type="region of interest" description="Disordered" evidence="14">
    <location>
        <begin position="1"/>
        <end position="21"/>
    </location>
</feature>
<dbReference type="PANTHER" id="PTHR12860">
    <property type="entry name" value="SIGNAL RECOGNITION PARTICLE 68 KDA PROTEIN"/>
    <property type="match status" value="1"/>
</dbReference>
<dbReference type="OMA" id="DERFIHI"/>
<dbReference type="Pfam" id="PF16969">
    <property type="entry name" value="SRP68"/>
    <property type="match status" value="1"/>
</dbReference>
<keyword evidence="6" id="KW-0256">Endoplasmic reticulum</keyword>
<keyword evidence="8 12" id="KW-0733">Signal recognition particle</keyword>
<evidence type="ECO:0000256" key="10">
    <source>
        <dbReference type="ARBA" id="ARBA00023274"/>
    </source>
</evidence>
<sequence length="597" mass="67673">MGEILLESEGGPTSGGDPAPSDDWNLSLKILPLTYDLHQKHGLRHNDYQRYRGYCARRIARVRQAVKLVQGEKRKYTAKPVTLTTVRALGGEPKTLEIPLMTTERAWAYAMQLKFEMNSEPRKKYHMISRLRKATQEAAALESLIMSAPGADARTKLEAQAYHAWIRGTYLFERQDWPAAMDALTLARTIYEKLSLALNEDEASLYQQRMADIVPSLRFCAYNSGDQIAKRDLLQMRGGPGGLGTHVEELINQTREEQAATLQSVTWRQRQMAVKHEKVRLFLLREQEFAQELQKNADSVDGQVEAYESLLMDCKDAIQVLRDELLEDPNFRQRQQTHEGPVSASHFLYTYLLFMKSTRTIERNLVMLTQMRDVLDGRQPQPAKPVKPQDLIRLYETIIQHLTDMPLLAGLEEDLAFKHEIEAQVVFYQAWRCFFIALSFLSAQKWPEAMALFQRATHHAQKAQANQNLESALRSEVGELVAAIESRQFMAHANSILDSEEVAQDASQADSENLTALVDRLDAYYEDPQLLKGKPNLVDFPPNFAPIPCKPLFFDLARERLEFPNLNDRLATPSGGQQAGGASGGWLGGWLGWGGKK</sequence>
<dbReference type="GO" id="GO:0005786">
    <property type="term" value="C:signal recognition particle, endoplasmic reticulum targeting"/>
    <property type="evidence" value="ECO:0007669"/>
    <property type="project" value="UniProtKB-KW"/>
</dbReference>
<dbReference type="OrthoDB" id="10255118at2759"/>
<dbReference type="GO" id="GO:0005047">
    <property type="term" value="F:signal recognition particle binding"/>
    <property type="evidence" value="ECO:0007669"/>
    <property type="project" value="InterPro"/>
</dbReference>
<dbReference type="GO" id="GO:0008312">
    <property type="term" value="F:7S RNA binding"/>
    <property type="evidence" value="ECO:0007669"/>
    <property type="project" value="InterPro"/>
</dbReference>
<keyword evidence="16" id="KW-1185">Reference proteome</keyword>
<evidence type="ECO:0000256" key="14">
    <source>
        <dbReference type="SAM" id="MobiDB-lite"/>
    </source>
</evidence>
<comment type="caution">
    <text evidence="15">The sequence shown here is derived from an EMBL/GenBank/DDBJ whole genome shotgun (WGS) entry which is preliminary data.</text>
</comment>
<keyword evidence="7 12" id="KW-0694">RNA-binding</keyword>
<proteinExistence type="inferred from homology"/>
<dbReference type="GO" id="GO:0005730">
    <property type="term" value="C:nucleolus"/>
    <property type="evidence" value="ECO:0007669"/>
    <property type="project" value="UniProtKB-SubCell"/>
</dbReference>
<dbReference type="EMBL" id="VCGU01000007">
    <property type="protein sequence ID" value="TRY73944.1"/>
    <property type="molecule type" value="Genomic_DNA"/>
</dbReference>
<dbReference type="InterPro" id="IPR026258">
    <property type="entry name" value="SRP68"/>
</dbReference>
<dbReference type="FunFam" id="1.10.3450.40:FF:000001">
    <property type="entry name" value="Signal recognition particle subunit SRP68"/>
    <property type="match status" value="1"/>
</dbReference>
<feature type="compositionally biased region" description="Gly residues" evidence="14">
    <location>
        <begin position="577"/>
        <end position="597"/>
    </location>
</feature>
<evidence type="ECO:0000256" key="7">
    <source>
        <dbReference type="ARBA" id="ARBA00022884"/>
    </source>
</evidence>
<evidence type="ECO:0000256" key="3">
    <source>
        <dbReference type="ARBA" id="ARBA00004604"/>
    </source>
</evidence>
<organism evidence="15 16">
    <name type="scientific">Tigriopus californicus</name>
    <name type="common">Marine copepod</name>
    <dbReference type="NCBI Taxonomy" id="6832"/>
    <lineage>
        <taxon>Eukaryota</taxon>
        <taxon>Metazoa</taxon>
        <taxon>Ecdysozoa</taxon>
        <taxon>Arthropoda</taxon>
        <taxon>Crustacea</taxon>
        <taxon>Multicrustacea</taxon>
        <taxon>Hexanauplia</taxon>
        <taxon>Copepoda</taxon>
        <taxon>Harpacticoida</taxon>
        <taxon>Harpacticidae</taxon>
        <taxon>Tigriopus</taxon>
    </lineage>
</organism>
<gene>
    <name evidence="15" type="ORF">TCAL_11820</name>
</gene>
<keyword evidence="5 12" id="KW-0963">Cytoplasm</keyword>
<dbReference type="GO" id="GO:0005829">
    <property type="term" value="C:cytosol"/>
    <property type="evidence" value="ECO:0007669"/>
    <property type="project" value="UniProtKB-ARBA"/>
</dbReference>
<name>A0A553P8D5_TIGCA</name>
<evidence type="ECO:0000256" key="11">
    <source>
        <dbReference type="ARBA" id="ARBA00029498"/>
    </source>
</evidence>
<dbReference type="AlphaFoldDB" id="A0A553P8D5"/>
<dbReference type="Gene3D" id="1.10.3450.40">
    <property type="entry name" value="Signal recognition particle, SRP68 subunit, RNA-binding domain"/>
    <property type="match status" value="1"/>
</dbReference>
<dbReference type="STRING" id="6832.A0A553P8D5"/>
<evidence type="ECO:0000256" key="2">
    <source>
        <dbReference type="ARBA" id="ARBA00004496"/>
    </source>
</evidence>
<evidence type="ECO:0000256" key="1">
    <source>
        <dbReference type="ARBA" id="ARBA00004240"/>
    </source>
</evidence>
<dbReference type="GO" id="GO:0006614">
    <property type="term" value="P:SRP-dependent cotranslational protein targeting to membrane"/>
    <property type="evidence" value="ECO:0007669"/>
    <property type="project" value="InterPro"/>
</dbReference>
<feature type="coiled-coil region" evidence="13">
    <location>
        <begin position="290"/>
        <end position="324"/>
    </location>
</feature>
<keyword evidence="9" id="KW-0539">Nucleus</keyword>
<dbReference type="CDD" id="cd15481">
    <property type="entry name" value="SRP68-RBD"/>
    <property type="match status" value="1"/>
</dbReference>
<dbReference type="PANTHER" id="PTHR12860:SF0">
    <property type="entry name" value="SIGNAL RECOGNITION PARTICLE SUBUNIT SRP68"/>
    <property type="match status" value="1"/>
</dbReference>
<evidence type="ECO:0000256" key="4">
    <source>
        <dbReference type="ARBA" id="ARBA00009352"/>
    </source>
</evidence>
<accession>A0A553P8D5</accession>
<comment type="similarity">
    <text evidence="4 12">Belongs to the SRP68 family.</text>
</comment>
<dbReference type="Proteomes" id="UP000318571">
    <property type="component" value="Chromosome 3"/>
</dbReference>
<evidence type="ECO:0000313" key="15">
    <source>
        <dbReference type="EMBL" id="TRY73944.1"/>
    </source>
</evidence>
<protein>
    <recommendedName>
        <fullName evidence="11 12">Signal recognition particle subunit SRP68</fullName>
        <shortName evidence="12">SRP68</shortName>
    </recommendedName>
</protein>
<dbReference type="InterPro" id="IPR034652">
    <property type="entry name" value="SRP68-RBD"/>
</dbReference>
<evidence type="ECO:0000256" key="8">
    <source>
        <dbReference type="ARBA" id="ARBA00023135"/>
    </source>
</evidence>
<evidence type="ECO:0000256" key="5">
    <source>
        <dbReference type="ARBA" id="ARBA00022490"/>
    </source>
</evidence>
<evidence type="ECO:0000256" key="9">
    <source>
        <dbReference type="ARBA" id="ARBA00023242"/>
    </source>
</evidence>
<comment type="subcellular location">
    <subcellularLocation>
        <location evidence="2 12">Cytoplasm</location>
    </subcellularLocation>
    <subcellularLocation>
        <location evidence="1">Endoplasmic reticulum</location>
    </subcellularLocation>
    <subcellularLocation>
        <location evidence="3">Nucleus</location>
        <location evidence="3">Nucleolus</location>
    </subcellularLocation>
</comment>
<reference evidence="15 16" key="1">
    <citation type="journal article" date="2018" name="Nat. Ecol. Evol.">
        <title>Genomic signatures of mitonuclear coevolution across populations of Tigriopus californicus.</title>
        <authorList>
            <person name="Barreto F.S."/>
            <person name="Watson E.T."/>
            <person name="Lima T.G."/>
            <person name="Willett C.S."/>
            <person name="Edmands S."/>
            <person name="Li W."/>
            <person name="Burton R.S."/>
        </authorList>
    </citation>
    <scope>NUCLEOTIDE SEQUENCE [LARGE SCALE GENOMIC DNA]</scope>
    <source>
        <strain evidence="15 16">San Diego</strain>
    </source>
</reference>
<feature type="region of interest" description="Disordered" evidence="14">
    <location>
        <begin position="573"/>
        <end position="597"/>
    </location>
</feature>
<dbReference type="PIRSF" id="PIRSF038995">
    <property type="entry name" value="SRP68"/>
    <property type="match status" value="1"/>
</dbReference>
<keyword evidence="10 12" id="KW-0687">Ribonucleoprotein</keyword>
<evidence type="ECO:0000256" key="6">
    <source>
        <dbReference type="ARBA" id="ARBA00022824"/>
    </source>
</evidence>
<dbReference type="GO" id="GO:0030942">
    <property type="term" value="F:endoplasmic reticulum signal peptide binding"/>
    <property type="evidence" value="ECO:0007669"/>
    <property type="project" value="InterPro"/>
</dbReference>
<evidence type="ECO:0000256" key="13">
    <source>
        <dbReference type="SAM" id="Coils"/>
    </source>
</evidence>
<evidence type="ECO:0000313" key="16">
    <source>
        <dbReference type="Proteomes" id="UP000318571"/>
    </source>
</evidence>
<dbReference type="InterPro" id="IPR038253">
    <property type="entry name" value="SRP68_N_sf"/>
</dbReference>
<dbReference type="GO" id="GO:0005783">
    <property type="term" value="C:endoplasmic reticulum"/>
    <property type="evidence" value="ECO:0007669"/>
    <property type="project" value="UniProtKB-SubCell"/>
</dbReference>
<keyword evidence="13" id="KW-0175">Coiled coil</keyword>
<comment type="function">
    <text evidence="12">Component of the signal recognition particle (SRP) complex, a ribonucleoprotein complex that mediates the cotranslational targeting of secretory and membrane proteins to the endoplasmic reticulum (ER). The SRP complex interacts with the signal sequence in nascent secretory and membrane proteins and directs them to the membrane of the ER.</text>
</comment>